<dbReference type="AlphaFoldDB" id="A0AA39VWC8"/>
<organism evidence="1 2">
    <name type="scientific">Acer saccharum</name>
    <name type="common">Sugar maple</name>
    <dbReference type="NCBI Taxonomy" id="4024"/>
    <lineage>
        <taxon>Eukaryota</taxon>
        <taxon>Viridiplantae</taxon>
        <taxon>Streptophyta</taxon>
        <taxon>Embryophyta</taxon>
        <taxon>Tracheophyta</taxon>
        <taxon>Spermatophyta</taxon>
        <taxon>Magnoliopsida</taxon>
        <taxon>eudicotyledons</taxon>
        <taxon>Gunneridae</taxon>
        <taxon>Pentapetalae</taxon>
        <taxon>rosids</taxon>
        <taxon>malvids</taxon>
        <taxon>Sapindales</taxon>
        <taxon>Sapindaceae</taxon>
        <taxon>Hippocastanoideae</taxon>
        <taxon>Acereae</taxon>
        <taxon>Acer</taxon>
    </lineage>
</organism>
<accession>A0AA39VWC8</accession>
<reference evidence="1" key="1">
    <citation type="journal article" date="2022" name="Plant J.">
        <title>Strategies of tolerance reflected in two North American maple genomes.</title>
        <authorList>
            <person name="McEvoy S.L."/>
            <person name="Sezen U.U."/>
            <person name="Trouern-Trend A."/>
            <person name="McMahon S.M."/>
            <person name="Schaberg P.G."/>
            <person name="Yang J."/>
            <person name="Wegrzyn J.L."/>
            <person name="Swenson N.G."/>
        </authorList>
    </citation>
    <scope>NUCLEOTIDE SEQUENCE</scope>
    <source>
        <strain evidence="1">NS2018</strain>
    </source>
</reference>
<protein>
    <submittedName>
        <fullName evidence="1">Uncharacterized protein</fullName>
    </submittedName>
</protein>
<sequence>MELFASRTSGIGQVEAIACTFYGMYGHETWGCHLRGELSNDGGQAQASNYNPWPMHEPCGDFNNLGSSYEWQMELFASRTSGIGQVEAIACTFYGMYGHETWGCHLRGELSNDGGQAQASNYNPWPMHEPCGDFNNLGSSYERCADSYKLDWRRDQITQANAYV</sequence>
<evidence type="ECO:0000313" key="2">
    <source>
        <dbReference type="Proteomes" id="UP001168877"/>
    </source>
</evidence>
<evidence type="ECO:0000313" key="1">
    <source>
        <dbReference type="EMBL" id="KAK0593533.1"/>
    </source>
</evidence>
<proteinExistence type="predicted"/>
<name>A0AA39VWC8_ACESA</name>
<comment type="caution">
    <text evidence="1">The sequence shown here is derived from an EMBL/GenBank/DDBJ whole genome shotgun (WGS) entry which is preliminary data.</text>
</comment>
<gene>
    <name evidence="1" type="ORF">LWI29_038164</name>
</gene>
<reference evidence="1" key="2">
    <citation type="submission" date="2023-06" db="EMBL/GenBank/DDBJ databases">
        <authorList>
            <person name="Swenson N.G."/>
            <person name="Wegrzyn J.L."/>
            <person name="Mcevoy S.L."/>
        </authorList>
    </citation>
    <scope>NUCLEOTIDE SEQUENCE</scope>
    <source>
        <strain evidence="1">NS2018</strain>
        <tissue evidence="1">Leaf</tissue>
    </source>
</reference>
<dbReference type="EMBL" id="JAUESC010000380">
    <property type="protein sequence ID" value="KAK0593533.1"/>
    <property type="molecule type" value="Genomic_DNA"/>
</dbReference>
<dbReference type="Proteomes" id="UP001168877">
    <property type="component" value="Unassembled WGS sequence"/>
</dbReference>
<keyword evidence="2" id="KW-1185">Reference proteome</keyword>